<dbReference type="KEGG" id="dog:HP555_12785"/>
<sequence length="512" mass="57898">MTNKVAIRMLFRPLRPWHLFGVRVPMTPGIIPAKRRELAVNIGEMVGRHLLTSTDIGSAISKEPFQDHLVSLAEKKVGEIFQRELGPLAEVVPLRFRSYLQIGIKTLKYQIGEGVVTYVGSDDFADTLTDAFTRHLDEMEEREINSLLTSSNRRTVYWFIDELFRILIMNRQVEAWLGEYLEGLVRKAAESNKTFGDVIPVQLAELVRSALGKHIGPLLQRMGGQLADPVLRGQIVQGIITGVEHFLEKLGPVGAMAKGFLEIDTMEQSIGDYLDEKQEDLIQWFENPEVQERMGMALDSVFTSFLEQPLRTFLALLPEEEVAILCHTCAGRLVTVIRSEEVLTELRALLHLGFENMVAGGERSLGEVISQFFTQDQKDEVRHVFFREMMSLFRSGSSERLIHTMVGTMVDGLLTRPLGRLYDLVPHGVRQGIVDYIVVVTNRMLLQEVPGVVQSLNIRQVVIDKVNSLDLLELERLLLSIMEEQFKYINLFGALLGFLIGLINLVLARLTM</sequence>
<dbReference type="AlphaFoldDB" id="A0A7T6ARL1"/>
<keyword evidence="4 6" id="KW-1133">Transmembrane helix</keyword>
<reference evidence="7 8" key="1">
    <citation type="submission" date="2020-05" db="EMBL/GenBank/DDBJ databases">
        <title>Complete genome of Desulfobulbus oligotrophicus.</title>
        <authorList>
            <person name="Podar M."/>
        </authorList>
    </citation>
    <scope>NUCLEOTIDE SEQUENCE [LARGE SCALE GENOMIC DNA]</scope>
    <source>
        <strain evidence="7 8">Prop6</strain>
    </source>
</reference>
<organism evidence="7 8">
    <name type="scientific">Desulfobulbus oligotrophicus</name>
    <dbReference type="NCBI Taxonomy" id="1909699"/>
    <lineage>
        <taxon>Bacteria</taxon>
        <taxon>Pseudomonadati</taxon>
        <taxon>Thermodesulfobacteriota</taxon>
        <taxon>Desulfobulbia</taxon>
        <taxon>Desulfobulbales</taxon>
        <taxon>Desulfobulbaceae</taxon>
        <taxon>Desulfobulbus</taxon>
    </lineage>
</organism>
<evidence type="ECO:0000256" key="6">
    <source>
        <dbReference type="SAM" id="Phobius"/>
    </source>
</evidence>
<dbReference type="Proteomes" id="UP000596092">
    <property type="component" value="Chromosome"/>
</dbReference>
<evidence type="ECO:0000256" key="3">
    <source>
        <dbReference type="ARBA" id="ARBA00022692"/>
    </source>
</evidence>
<comment type="subcellular location">
    <subcellularLocation>
        <location evidence="1">Endomembrane system</location>
    </subcellularLocation>
</comment>
<comment type="similarity">
    <text evidence="2">Belongs to the UPF0754 family.</text>
</comment>
<keyword evidence="8" id="KW-1185">Reference proteome</keyword>
<evidence type="ECO:0000256" key="1">
    <source>
        <dbReference type="ARBA" id="ARBA00004308"/>
    </source>
</evidence>
<gene>
    <name evidence="7" type="ORF">HP555_12785</name>
</gene>
<name>A0A7T6ARL1_9BACT</name>
<dbReference type="InterPro" id="IPR007383">
    <property type="entry name" value="DUF445"/>
</dbReference>
<protein>
    <submittedName>
        <fullName evidence="7">DUF445 family protein</fullName>
    </submittedName>
</protein>
<evidence type="ECO:0000313" key="8">
    <source>
        <dbReference type="Proteomes" id="UP000596092"/>
    </source>
</evidence>
<evidence type="ECO:0000256" key="5">
    <source>
        <dbReference type="ARBA" id="ARBA00023136"/>
    </source>
</evidence>
<keyword evidence="5 6" id="KW-0472">Membrane</keyword>
<dbReference type="PANTHER" id="PTHR35791:SF1">
    <property type="entry name" value="UPF0754 MEMBRANE PROTEIN YHEB"/>
    <property type="match status" value="1"/>
</dbReference>
<dbReference type="PANTHER" id="PTHR35791">
    <property type="entry name" value="UPF0754 MEMBRANE PROTEIN YHEB"/>
    <property type="match status" value="1"/>
</dbReference>
<dbReference type="GO" id="GO:0012505">
    <property type="term" value="C:endomembrane system"/>
    <property type="evidence" value="ECO:0007669"/>
    <property type="project" value="UniProtKB-SubCell"/>
</dbReference>
<keyword evidence="3 6" id="KW-0812">Transmembrane</keyword>
<feature type="transmembrane region" description="Helical" evidence="6">
    <location>
        <begin position="488"/>
        <end position="507"/>
    </location>
</feature>
<evidence type="ECO:0000256" key="4">
    <source>
        <dbReference type="ARBA" id="ARBA00022989"/>
    </source>
</evidence>
<dbReference type="EMBL" id="CP054140">
    <property type="protein sequence ID" value="QQG66678.1"/>
    <property type="molecule type" value="Genomic_DNA"/>
</dbReference>
<evidence type="ECO:0000313" key="7">
    <source>
        <dbReference type="EMBL" id="QQG66678.1"/>
    </source>
</evidence>
<dbReference type="Pfam" id="PF04286">
    <property type="entry name" value="DUF445"/>
    <property type="match status" value="2"/>
</dbReference>
<proteinExistence type="inferred from homology"/>
<evidence type="ECO:0000256" key="2">
    <source>
        <dbReference type="ARBA" id="ARBA00008053"/>
    </source>
</evidence>
<accession>A0A7T6ARL1</accession>